<dbReference type="AlphaFoldDB" id="A0A381QTI3"/>
<sequence length="38" mass="3826">MALPGRFATIQTIDPGSHYRDGASHLGITAKTAAAGTA</sequence>
<dbReference type="EMBL" id="UINC01001445">
    <property type="protein sequence ID" value="SUZ80873.1"/>
    <property type="molecule type" value="Genomic_DNA"/>
</dbReference>
<protein>
    <submittedName>
        <fullName evidence="1">Uncharacterized protein</fullName>
    </submittedName>
</protein>
<reference evidence="1" key="1">
    <citation type="submission" date="2018-05" db="EMBL/GenBank/DDBJ databases">
        <authorList>
            <person name="Lanie J.A."/>
            <person name="Ng W.-L."/>
            <person name="Kazmierczak K.M."/>
            <person name="Andrzejewski T.M."/>
            <person name="Davidsen T.M."/>
            <person name="Wayne K.J."/>
            <person name="Tettelin H."/>
            <person name="Glass J.I."/>
            <person name="Rusch D."/>
            <person name="Podicherti R."/>
            <person name="Tsui H.-C.T."/>
            <person name="Winkler M.E."/>
        </authorList>
    </citation>
    <scope>NUCLEOTIDE SEQUENCE</scope>
</reference>
<accession>A0A381QTI3</accession>
<evidence type="ECO:0000313" key="1">
    <source>
        <dbReference type="EMBL" id="SUZ80873.1"/>
    </source>
</evidence>
<proteinExistence type="predicted"/>
<organism evidence="1">
    <name type="scientific">marine metagenome</name>
    <dbReference type="NCBI Taxonomy" id="408172"/>
    <lineage>
        <taxon>unclassified sequences</taxon>
        <taxon>metagenomes</taxon>
        <taxon>ecological metagenomes</taxon>
    </lineage>
</organism>
<name>A0A381QTI3_9ZZZZ</name>
<gene>
    <name evidence="1" type="ORF">METZ01_LOCUS33727</name>
</gene>